<keyword evidence="10" id="KW-1185">Reference proteome</keyword>
<evidence type="ECO:0000256" key="3">
    <source>
        <dbReference type="ARBA" id="ARBA00022989"/>
    </source>
</evidence>
<feature type="transmembrane region" description="Helical" evidence="7">
    <location>
        <begin position="187"/>
        <end position="206"/>
    </location>
</feature>
<evidence type="ECO:0000256" key="4">
    <source>
        <dbReference type="ARBA" id="ARBA00023002"/>
    </source>
</evidence>
<dbReference type="RefSeq" id="WP_211631635.1">
    <property type="nucleotide sequence ID" value="NZ_CP073100.1"/>
</dbReference>
<feature type="transmembrane region" description="Helical" evidence="7">
    <location>
        <begin position="35"/>
        <end position="51"/>
    </location>
</feature>
<evidence type="ECO:0000256" key="7">
    <source>
        <dbReference type="SAM" id="Phobius"/>
    </source>
</evidence>
<dbReference type="InterPro" id="IPR051689">
    <property type="entry name" value="Sterol_desaturase/TMEM195"/>
</dbReference>
<dbReference type="EMBL" id="CP073100">
    <property type="protein sequence ID" value="QUE51496.1"/>
    <property type="molecule type" value="Genomic_DNA"/>
</dbReference>
<organism evidence="9 10">
    <name type="scientific">Luteolibacter ambystomatis</name>
    <dbReference type="NCBI Taxonomy" id="2824561"/>
    <lineage>
        <taxon>Bacteria</taxon>
        <taxon>Pseudomonadati</taxon>
        <taxon>Verrucomicrobiota</taxon>
        <taxon>Verrucomicrobiia</taxon>
        <taxon>Verrucomicrobiales</taxon>
        <taxon>Verrucomicrobiaceae</taxon>
        <taxon>Luteolibacter</taxon>
    </lineage>
</organism>
<evidence type="ECO:0000256" key="2">
    <source>
        <dbReference type="ARBA" id="ARBA00022692"/>
    </source>
</evidence>
<gene>
    <name evidence="9" type="ORF">KBB96_01030</name>
</gene>
<dbReference type="GO" id="GO:0008610">
    <property type="term" value="P:lipid biosynthetic process"/>
    <property type="evidence" value="ECO:0007669"/>
    <property type="project" value="InterPro"/>
</dbReference>
<evidence type="ECO:0000259" key="8">
    <source>
        <dbReference type="Pfam" id="PF04116"/>
    </source>
</evidence>
<feature type="transmembrane region" description="Helical" evidence="7">
    <location>
        <begin position="12"/>
        <end position="29"/>
    </location>
</feature>
<accession>A0A975IZI2</accession>
<evidence type="ECO:0000313" key="10">
    <source>
        <dbReference type="Proteomes" id="UP000676169"/>
    </source>
</evidence>
<evidence type="ECO:0000256" key="5">
    <source>
        <dbReference type="ARBA" id="ARBA00023098"/>
    </source>
</evidence>
<dbReference type="PANTHER" id="PTHR21624">
    <property type="entry name" value="STEROL DESATURASE-RELATED PROTEIN"/>
    <property type="match status" value="1"/>
</dbReference>
<evidence type="ECO:0000313" key="9">
    <source>
        <dbReference type="EMBL" id="QUE51496.1"/>
    </source>
</evidence>
<dbReference type="Pfam" id="PF04116">
    <property type="entry name" value="FA_hydroxylase"/>
    <property type="match status" value="1"/>
</dbReference>
<dbReference type="GO" id="GO:0006643">
    <property type="term" value="P:membrane lipid metabolic process"/>
    <property type="evidence" value="ECO:0007669"/>
    <property type="project" value="TreeGrafter"/>
</dbReference>
<feature type="domain" description="Fatty acid hydroxylase" evidence="8">
    <location>
        <begin position="118"/>
        <end position="251"/>
    </location>
</feature>
<protein>
    <submittedName>
        <fullName evidence="9">Sterol desaturase family protein</fullName>
    </submittedName>
</protein>
<dbReference type="AlphaFoldDB" id="A0A975IZI2"/>
<dbReference type="GO" id="GO:0005506">
    <property type="term" value="F:iron ion binding"/>
    <property type="evidence" value="ECO:0007669"/>
    <property type="project" value="InterPro"/>
</dbReference>
<proteinExistence type="predicted"/>
<keyword evidence="2 7" id="KW-0812">Transmembrane</keyword>
<name>A0A975IZI2_9BACT</name>
<dbReference type="PANTHER" id="PTHR21624:SF1">
    <property type="entry name" value="ALKYLGLYCEROL MONOOXYGENASE"/>
    <property type="match status" value="1"/>
</dbReference>
<evidence type="ECO:0000256" key="1">
    <source>
        <dbReference type="ARBA" id="ARBA00004127"/>
    </source>
</evidence>
<keyword evidence="6 7" id="KW-0472">Membrane</keyword>
<dbReference type="GO" id="GO:0050479">
    <property type="term" value="F:glyceryl-ether monooxygenase activity"/>
    <property type="evidence" value="ECO:0007669"/>
    <property type="project" value="TreeGrafter"/>
</dbReference>
<keyword evidence="5" id="KW-0443">Lipid metabolism</keyword>
<dbReference type="Proteomes" id="UP000676169">
    <property type="component" value="Chromosome"/>
</dbReference>
<evidence type="ECO:0000256" key="6">
    <source>
        <dbReference type="ARBA" id="ARBA00023136"/>
    </source>
</evidence>
<sequence length="319" mass="36442">MKTLDTLLDYSLWPLLFGGAVAGMAYGMAHGHGPLAFNITYLILAAVLFTLEKVRPHEEDWHESDGQEIPDFAHTLLTKLSVQVLVVSATVLGIQTQMGDKPGGGFWPSQWPMFFQVALGLVVAEFGLYWAHRVAHEWMPLWRFHAVHHSSKKLWFFNTGRFHFIDTFKSMLFTVPCVAISGAPGPVTVWVGGITAFIGILTHCNIRMKFGWLNYIFNTPGLHRWHHSMDLREGNKNYGENLVLWDLIFRTYYDDSRRRPPKRIGIHEAMPKTFFGQLAVPFYWKRYQAEQKRLKLEAKAAKAAAKKEKRAKETEPAGV</sequence>
<keyword evidence="4" id="KW-0560">Oxidoreductase</keyword>
<comment type="subcellular location">
    <subcellularLocation>
        <location evidence="1">Endomembrane system</location>
        <topology evidence="1">Multi-pass membrane protein</topology>
    </subcellularLocation>
</comment>
<dbReference type="KEGG" id="lamb:KBB96_01030"/>
<dbReference type="GO" id="GO:0016020">
    <property type="term" value="C:membrane"/>
    <property type="evidence" value="ECO:0007669"/>
    <property type="project" value="GOC"/>
</dbReference>
<dbReference type="InterPro" id="IPR006694">
    <property type="entry name" value="Fatty_acid_hydroxylase"/>
</dbReference>
<keyword evidence="3 7" id="KW-1133">Transmembrane helix</keyword>
<feature type="transmembrane region" description="Helical" evidence="7">
    <location>
        <begin position="72"/>
        <end position="94"/>
    </location>
</feature>
<dbReference type="GO" id="GO:0012505">
    <property type="term" value="C:endomembrane system"/>
    <property type="evidence" value="ECO:0007669"/>
    <property type="project" value="UniProtKB-SubCell"/>
</dbReference>
<reference evidence="9" key="1">
    <citation type="submission" date="2021-04" db="EMBL/GenBank/DDBJ databases">
        <title>Luteolibacter sp. 32A isolated from the skin of an Anderson's salamander (Ambystoma andersonii).</title>
        <authorList>
            <person name="Spergser J."/>
            <person name="Busse H.-J."/>
        </authorList>
    </citation>
    <scope>NUCLEOTIDE SEQUENCE</scope>
    <source>
        <strain evidence="9">32A</strain>
    </source>
</reference>
<feature type="transmembrane region" description="Helical" evidence="7">
    <location>
        <begin position="114"/>
        <end position="131"/>
    </location>
</feature>